<proteinExistence type="inferred from homology"/>
<keyword evidence="5 6" id="KW-0472">Membrane</keyword>
<reference evidence="8 9" key="1">
    <citation type="journal article" date="2022" name="Cell">
        <title>Repeat-based holocentromeres influence genome architecture and karyotype evolution.</title>
        <authorList>
            <person name="Hofstatter P.G."/>
            <person name="Thangavel G."/>
            <person name="Lux T."/>
            <person name="Neumann P."/>
            <person name="Vondrak T."/>
            <person name="Novak P."/>
            <person name="Zhang M."/>
            <person name="Costa L."/>
            <person name="Castellani M."/>
            <person name="Scott A."/>
            <person name="Toegelov H."/>
            <person name="Fuchs J."/>
            <person name="Mata-Sucre Y."/>
            <person name="Dias Y."/>
            <person name="Vanzela A.L.L."/>
            <person name="Huettel B."/>
            <person name="Almeida C.C.S."/>
            <person name="Simkova H."/>
            <person name="Souza G."/>
            <person name="Pedrosa-Harand A."/>
            <person name="Macas J."/>
            <person name="Mayer K.F.X."/>
            <person name="Houben A."/>
            <person name="Marques A."/>
        </authorList>
    </citation>
    <scope>NUCLEOTIDE SEQUENCE [LARGE SCALE GENOMIC DNA]</scope>
    <source>
        <strain evidence="8">RhyTen1mFocal</strain>
    </source>
</reference>
<evidence type="ECO:0000313" key="8">
    <source>
        <dbReference type="EMBL" id="KAJ3702029.1"/>
    </source>
</evidence>
<feature type="transmembrane region" description="Helical" evidence="6">
    <location>
        <begin position="68"/>
        <end position="91"/>
    </location>
</feature>
<sequence>MEEKKAYIAAILIQFIYGGNNILSKDALNGGMPTTIFVFYRLLFSTLVFFPVALAFGRKNAPKLSWKIATKIFFLALFGATFIFNILAIGVKYTSSSATAAIANAIPVVTFALAVLLRMETVTLKKITGIAKVLGILLCLAGVIVLAFYDGPSLKSVNHHRPFLHGSINKQGPHSKFEWIIGTFILIIFALAWSFWLIIQGPFLKEYPSKLLFSTICTFFGAVQSFFVALIAERDFNKWKLHFNDTSLSVLYTGIIVSGLGFYLQVWVIEKKGPVFIAIWQPLALLITLACSSFFLGEKINLGSVLGGVLMVGGLYSVLWGKQGDNIEKKLITEEDIRCEEFATEENIKCEELPVATDGTTQDHAIFVPDFIK</sequence>
<feature type="transmembrane region" description="Helical" evidence="6">
    <location>
        <begin position="7"/>
        <end position="24"/>
    </location>
</feature>
<dbReference type="PANTHER" id="PTHR31218">
    <property type="entry name" value="WAT1-RELATED PROTEIN"/>
    <property type="match status" value="1"/>
</dbReference>
<dbReference type="Pfam" id="PF00892">
    <property type="entry name" value="EamA"/>
    <property type="match status" value="2"/>
</dbReference>
<gene>
    <name evidence="8" type="ORF">LUZ61_005734</name>
</gene>
<comment type="subcellular location">
    <subcellularLocation>
        <location evidence="1 6">Membrane</location>
        <topology evidence="1 6">Multi-pass membrane protein</topology>
    </subcellularLocation>
</comment>
<dbReference type="SUPFAM" id="SSF103481">
    <property type="entry name" value="Multidrug resistance efflux transporter EmrE"/>
    <property type="match status" value="2"/>
</dbReference>
<feature type="transmembrane region" description="Helical" evidence="6">
    <location>
        <begin position="302"/>
        <end position="321"/>
    </location>
</feature>
<accession>A0AAD5ZQG3</accession>
<evidence type="ECO:0000256" key="4">
    <source>
        <dbReference type="ARBA" id="ARBA00022989"/>
    </source>
</evidence>
<feature type="transmembrane region" description="Helical" evidence="6">
    <location>
        <begin position="211"/>
        <end position="231"/>
    </location>
</feature>
<feature type="transmembrane region" description="Helical" evidence="6">
    <location>
        <begin position="251"/>
        <end position="268"/>
    </location>
</feature>
<dbReference type="InterPro" id="IPR037185">
    <property type="entry name" value="EmrE-like"/>
</dbReference>
<dbReference type="InterPro" id="IPR030184">
    <property type="entry name" value="WAT1-related"/>
</dbReference>
<dbReference type="GO" id="GO:0016020">
    <property type="term" value="C:membrane"/>
    <property type="evidence" value="ECO:0007669"/>
    <property type="project" value="UniProtKB-SubCell"/>
</dbReference>
<keyword evidence="9" id="KW-1185">Reference proteome</keyword>
<feature type="domain" description="EamA" evidence="7">
    <location>
        <begin position="181"/>
        <end position="319"/>
    </location>
</feature>
<evidence type="ECO:0000256" key="1">
    <source>
        <dbReference type="ARBA" id="ARBA00004141"/>
    </source>
</evidence>
<keyword evidence="3 6" id="KW-0812">Transmembrane</keyword>
<keyword evidence="4 6" id="KW-1133">Transmembrane helix</keyword>
<dbReference type="GO" id="GO:0022857">
    <property type="term" value="F:transmembrane transporter activity"/>
    <property type="evidence" value="ECO:0007669"/>
    <property type="project" value="InterPro"/>
</dbReference>
<evidence type="ECO:0000256" key="2">
    <source>
        <dbReference type="ARBA" id="ARBA00007635"/>
    </source>
</evidence>
<dbReference type="Proteomes" id="UP001210211">
    <property type="component" value="Unassembled WGS sequence"/>
</dbReference>
<feature type="transmembrane region" description="Helical" evidence="6">
    <location>
        <begin position="36"/>
        <end position="56"/>
    </location>
</feature>
<organism evidence="8 9">
    <name type="scientific">Rhynchospora tenuis</name>
    <dbReference type="NCBI Taxonomy" id="198213"/>
    <lineage>
        <taxon>Eukaryota</taxon>
        <taxon>Viridiplantae</taxon>
        <taxon>Streptophyta</taxon>
        <taxon>Embryophyta</taxon>
        <taxon>Tracheophyta</taxon>
        <taxon>Spermatophyta</taxon>
        <taxon>Magnoliopsida</taxon>
        <taxon>Liliopsida</taxon>
        <taxon>Poales</taxon>
        <taxon>Cyperaceae</taxon>
        <taxon>Cyperoideae</taxon>
        <taxon>Rhynchosporeae</taxon>
        <taxon>Rhynchospora</taxon>
    </lineage>
</organism>
<feature type="transmembrane region" description="Helical" evidence="6">
    <location>
        <begin position="275"/>
        <end position="296"/>
    </location>
</feature>
<name>A0AAD5ZQG3_9POAL</name>
<comment type="similarity">
    <text evidence="2 6">Belongs to the drug/metabolite transporter (DMT) superfamily. Plant drug/metabolite exporter (P-DME) (TC 2.A.7.4) family.</text>
</comment>
<dbReference type="InterPro" id="IPR000620">
    <property type="entry name" value="EamA_dom"/>
</dbReference>
<feature type="transmembrane region" description="Helical" evidence="6">
    <location>
        <begin position="129"/>
        <end position="149"/>
    </location>
</feature>
<evidence type="ECO:0000256" key="3">
    <source>
        <dbReference type="ARBA" id="ARBA00022692"/>
    </source>
</evidence>
<evidence type="ECO:0000259" key="7">
    <source>
        <dbReference type="Pfam" id="PF00892"/>
    </source>
</evidence>
<evidence type="ECO:0000256" key="6">
    <source>
        <dbReference type="RuleBase" id="RU363077"/>
    </source>
</evidence>
<feature type="transmembrane region" description="Helical" evidence="6">
    <location>
        <begin position="179"/>
        <end position="199"/>
    </location>
</feature>
<dbReference type="AlphaFoldDB" id="A0AAD5ZQG3"/>
<evidence type="ECO:0000256" key="5">
    <source>
        <dbReference type="ARBA" id="ARBA00023136"/>
    </source>
</evidence>
<comment type="caution">
    <text evidence="8">The sequence shown here is derived from an EMBL/GenBank/DDBJ whole genome shotgun (WGS) entry which is preliminary data.</text>
</comment>
<feature type="transmembrane region" description="Helical" evidence="6">
    <location>
        <begin position="97"/>
        <end position="117"/>
    </location>
</feature>
<feature type="domain" description="EamA" evidence="7">
    <location>
        <begin position="5"/>
        <end position="146"/>
    </location>
</feature>
<protein>
    <recommendedName>
        <fullName evidence="6">WAT1-related protein</fullName>
    </recommendedName>
</protein>
<dbReference type="EMBL" id="JAMRDG010000001">
    <property type="protein sequence ID" value="KAJ3702029.1"/>
    <property type="molecule type" value="Genomic_DNA"/>
</dbReference>
<evidence type="ECO:0000313" key="9">
    <source>
        <dbReference type="Proteomes" id="UP001210211"/>
    </source>
</evidence>